<organism evidence="7 8">
    <name type="scientific">Chamaesiphon minutus (strain ATCC 27169 / PCC 6605)</name>
    <dbReference type="NCBI Taxonomy" id="1173020"/>
    <lineage>
        <taxon>Bacteria</taxon>
        <taxon>Bacillati</taxon>
        <taxon>Cyanobacteriota</taxon>
        <taxon>Cyanophyceae</taxon>
        <taxon>Gomontiellales</taxon>
        <taxon>Chamaesiphonaceae</taxon>
        <taxon>Chamaesiphon</taxon>
    </lineage>
</organism>
<keyword evidence="8" id="KW-1185">Reference proteome</keyword>
<evidence type="ECO:0000256" key="5">
    <source>
        <dbReference type="SAM" id="SignalP"/>
    </source>
</evidence>
<dbReference type="Proteomes" id="UP000010366">
    <property type="component" value="Chromosome"/>
</dbReference>
<dbReference type="CDD" id="cd13692">
    <property type="entry name" value="PBP2_BztA"/>
    <property type="match status" value="1"/>
</dbReference>
<protein>
    <submittedName>
        <fullName evidence="7">Periplasmic component of amino acid ABC-type transporter/signal transduction system</fullName>
    </submittedName>
</protein>
<accession>K9UFZ3</accession>
<gene>
    <name evidence="7" type="ORF">Cha6605_2537</name>
</gene>
<feature type="chain" id="PRO_5003937082" evidence="5">
    <location>
        <begin position="23"/>
        <end position="355"/>
    </location>
</feature>
<evidence type="ECO:0000256" key="4">
    <source>
        <dbReference type="RuleBase" id="RU003744"/>
    </source>
</evidence>
<keyword evidence="3 5" id="KW-0732">Signal</keyword>
<evidence type="ECO:0000256" key="3">
    <source>
        <dbReference type="ARBA" id="ARBA00022729"/>
    </source>
</evidence>
<dbReference type="InterPro" id="IPR001638">
    <property type="entry name" value="Solute-binding_3/MltF_N"/>
</dbReference>
<dbReference type="PROSITE" id="PS01039">
    <property type="entry name" value="SBP_BACTERIAL_3"/>
    <property type="match status" value="1"/>
</dbReference>
<dbReference type="SMART" id="SM00062">
    <property type="entry name" value="PBPb"/>
    <property type="match status" value="1"/>
</dbReference>
<dbReference type="HOGENOM" id="CLU_019602_3_2_3"/>
<reference evidence="7 8" key="1">
    <citation type="submission" date="2012-05" db="EMBL/GenBank/DDBJ databases">
        <title>Finished chromosome of genome of Chamaesiphon sp. PCC 6605.</title>
        <authorList>
            <consortium name="US DOE Joint Genome Institute"/>
            <person name="Gugger M."/>
            <person name="Coursin T."/>
            <person name="Rippka R."/>
            <person name="Tandeau De Marsac N."/>
            <person name="Huntemann M."/>
            <person name="Wei C.-L."/>
            <person name="Han J."/>
            <person name="Detter J.C."/>
            <person name="Han C."/>
            <person name="Tapia R."/>
            <person name="Chen A."/>
            <person name="Kyrpides N."/>
            <person name="Mavromatis K."/>
            <person name="Markowitz V."/>
            <person name="Szeto E."/>
            <person name="Ivanova N."/>
            <person name="Pagani I."/>
            <person name="Pati A."/>
            <person name="Goodwin L."/>
            <person name="Nordberg H.P."/>
            <person name="Cantor M.N."/>
            <person name="Hua S.X."/>
            <person name="Woyke T."/>
            <person name="Kerfeld C.A."/>
        </authorList>
    </citation>
    <scope>NUCLEOTIDE SEQUENCE [LARGE SCALE GENOMIC DNA]</scope>
    <source>
        <strain evidence="8">ATCC 27169 / PCC 6605</strain>
    </source>
</reference>
<evidence type="ECO:0000256" key="2">
    <source>
        <dbReference type="ARBA" id="ARBA00022448"/>
    </source>
</evidence>
<dbReference type="GO" id="GO:0006865">
    <property type="term" value="P:amino acid transport"/>
    <property type="evidence" value="ECO:0007669"/>
    <property type="project" value="TreeGrafter"/>
</dbReference>
<evidence type="ECO:0000256" key="1">
    <source>
        <dbReference type="ARBA" id="ARBA00010333"/>
    </source>
</evidence>
<evidence type="ECO:0000313" key="7">
    <source>
        <dbReference type="EMBL" id="AFY93588.1"/>
    </source>
</evidence>
<feature type="signal peptide" evidence="5">
    <location>
        <begin position="1"/>
        <end position="22"/>
    </location>
</feature>
<dbReference type="InterPro" id="IPR051455">
    <property type="entry name" value="Bact_solute-bind_prot3"/>
</dbReference>
<comment type="similarity">
    <text evidence="1 4">Belongs to the bacterial solute-binding protein 3 family.</text>
</comment>
<proteinExistence type="inferred from homology"/>
<dbReference type="PANTHER" id="PTHR30085:SF7">
    <property type="entry name" value="AMINO-ACID ABC TRANSPORTER-BINDING PROTEIN YHDW-RELATED"/>
    <property type="match status" value="1"/>
</dbReference>
<evidence type="ECO:0000313" key="8">
    <source>
        <dbReference type="Proteomes" id="UP000010366"/>
    </source>
</evidence>
<evidence type="ECO:0000259" key="6">
    <source>
        <dbReference type="SMART" id="SM00062"/>
    </source>
</evidence>
<sequence length="355" mass="38831">MHPKMFSWGAIALLFMFSTACARLSSKPPTAPGQAETLAKGRLATVLSRGKLVCGVSGELPGFSFLGKDGKYQGLDVDICRAVASAIFDNPQAVEFRNLNAKERFTALQSGEVDILSRNTTYTMSRDTSVGLEFAPTVFYDGQGIMVKKASGIKSLADLKGKAICIQTGTTTEQNLTDRMRQRGLTYTPVVFEDVNTTFATYSEGRCEGVTADRSQLVSRRSTLPKPDDHIILPEVLSKEPLAPAIASGDSSWGDVVRWTIYALIEAEEMKLTAQTVTQQSTNPDPTVRRLLGLEGDLGKGMGLPNDFALRIIRHVGNYGEIYDRNLGEQTLLKLPRGQNQLWNQGGLLYSPPFR</sequence>
<dbReference type="SUPFAM" id="SSF53850">
    <property type="entry name" value="Periplasmic binding protein-like II"/>
    <property type="match status" value="1"/>
</dbReference>
<dbReference type="RefSeq" id="WP_015159735.1">
    <property type="nucleotide sequence ID" value="NC_019697.1"/>
</dbReference>
<dbReference type="STRING" id="1173020.Cha6605_2537"/>
<dbReference type="Gene3D" id="3.40.190.10">
    <property type="entry name" value="Periplasmic binding protein-like II"/>
    <property type="match status" value="2"/>
</dbReference>
<dbReference type="EMBL" id="CP003600">
    <property type="protein sequence ID" value="AFY93588.1"/>
    <property type="molecule type" value="Genomic_DNA"/>
</dbReference>
<keyword evidence="2" id="KW-0813">Transport</keyword>
<dbReference type="Pfam" id="PF00497">
    <property type="entry name" value="SBP_bac_3"/>
    <property type="match status" value="1"/>
</dbReference>
<dbReference type="PATRIC" id="fig|1173020.3.peg.2894"/>
<dbReference type="PANTHER" id="PTHR30085">
    <property type="entry name" value="AMINO ACID ABC TRANSPORTER PERMEASE"/>
    <property type="match status" value="1"/>
</dbReference>
<dbReference type="AlphaFoldDB" id="K9UFZ3"/>
<dbReference type="PROSITE" id="PS51257">
    <property type="entry name" value="PROKAR_LIPOPROTEIN"/>
    <property type="match status" value="1"/>
</dbReference>
<dbReference type="KEGG" id="cmp:Cha6605_2537"/>
<feature type="domain" description="Solute-binding protein family 3/N-terminal" evidence="6">
    <location>
        <begin position="51"/>
        <end position="280"/>
    </location>
</feature>
<dbReference type="InterPro" id="IPR018313">
    <property type="entry name" value="SBP_3_CS"/>
</dbReference>
<name>K9UFZ3_CHAP6</name>
<dbReference type="eggNOG" id="COG0834">
    <property type="taxonomic scope" value="Bacteria"/>
</dbReference>